<keyword evidence="1" id="KW-0614">Plasmid</keyword>
<evidence type="ECO:0000313" key="1">
    <source>
        <dbReference type="EMBL" id="QOW01868.1"/>
    </source>
</evidence>
<dbReference type="GO" id="GO:0016740">
    <property type="term" value="F:transferase activity"/>
    <property type="evidence" value="ECO:0007669"/>
    <property type="project" value="UniProtKB-KW"/>
</dbReference>
<dbReference type="EMBL" id="CP063453">
    <property type="protein sequence ID" value="QOW01868.1"/>
    <property type="molecule type" value="Genomic_DNA"/>
</dbReference>
<dbReference type="Proteomes" id="UP000593818">
    <property type="component" value="Plasmid pSID"/>
</dbReference>
<protein>
    <submittedName>
        <fullName evidence="1">Nucleotidyl transferase AbiEii/AbiGii toxin family protein</fullName>
    </submittedName>
</protein>
<dbReference type="AlphaFoldDB" id="A0A7M2XW94"/>
<dbReference type="InterPro" id="IPR014942">
    <property type="entry name" value="AbiEii"/>
</dbReference>
<geneLocation type="plasmid" evidence="1 2">
    <name>pSID</name>
</geneLocation>
<name>A0A7M2XW94_9NOCA</name>
<reference evidence="1 2" key="1">
    <citation type="submission" date="2020-10" db="EMBL/GenBank/DDBJ databases">
        <title>Whole genome sequence of oil-degrading bacteria Rhodococcus pyridinivorans strain 5Ap.</title>
        <authorList>
            <person name="Akhremchuk A.E."/>
            <person name="Valentovich L.N."/>
            <person name="Charniauskaya M.I."/>
            <person name="Bukliarevich H.A."/>
            <person name="Titok M.A."/>
        </authorList>
    </citation>
    <scope>NUCLEOTIDE SEQUENCE [LARGE SCALE GENOMIC DNA]</scope>
    <source>
        <strain evidence="1 2">5Ap</strain>
        <plasmid evidence="1 2">pSID</plasmid>
    </source>
</reference>
<accession>A0A7M2XW94</accession>
<dbReference type="RefSeq" id="WP_193904146.1">
    <property type="nucleotide sequence ID" value="NZ_CP063453.1"/>
</dbReference>
<keyword evidence="2" id="KW-1185">Reference proteome</keyword>
<sequence>MTQRYRSTGAFHMALNARIKSVAAATGAPAAQVRRQFLAQRFLARVFADPTAPWILTGGTGLLVRLAGARHSEDLDLLHTSAGTDAETAIDDLRATIAATEGLDPFRFTISVPATLHGLTGGATVRVNAHLGTTPAGNFPVDLVVGRSTVGRIERLAPAPVLDLDGITPTPAIALYPIADQLADKIAATYFRYGPRRSPSTRFHDLVDLLFIVTHCAIPAADTHAALTSEFRRRQMTAVTAISVPGDRWHDGYRRTARLAGLPSEYTDLDHALATVGACLNPLLDSTRTTGTWCPDAGAWLDD</sequence>
<gene>
    <name evidence="1" type="ORF">INP59_27315</name>
</gene>
<keyword evidence="1" id="KW-0808">Transferase</keyword>
<proteinExistence type="predicted"/>
<dbReference type="Pfam" id="PF08843">
    <property type="entry name" value="AbiEii"/>
    <property type="match status" value="1"/>
</dbReference>
<evidence type="ECO:0000313" key="2">
    <source>
        <dbReference type="Proteomes" id="UP000593818"/>
    </source>
</evidence>
<organism evidence="1 2">
    <name type="scientific">Rhodococcus pyridinivorans</name>
    <dbReference type="NCBI Taxonomy" id="103816"/>
    <lineage>
        <taxon>Bacteria</taxon>
        <taxon>Bacillati</taxon>
        <taxon>Actinomycetota</taxon>
        <taxon>Actinomycetes</taxon>
        <taxon>Mycobacteriales</taxon>
        <taxon>Nocardiaceae</taxon>
        <taxon>Rhodococcus</taxon>
    </lineage>
</organism>